<comment type="caution">
    <text evidence="1">The sequence shown here is derived from an EMBL/GenBank/DDBJ whole genome shotgun (WGS) entry which is preliminary data.</text>
</comment>
<protein>
    <submittedName>
        <fullName evidence="1">Uncharacterized protein</fullName>
    </submittedName>
</protein>
<accession>A0ACC0YPQ7</accession>
<proteinExistence type="predicted"/>
<gene>
    <name evidence="1" type="ORF">Pint_28625</name>
</gene>
<name>A0ACC0YPQ7_9ROSI</name>
<keyword evidence="2" id="KW-1185">Reference proteome</keyword>
<dbReference type="EMBL" id="CM047740">
    <property type="protein sequence ID" value="KAJ0039549.1"/>
    <property type="molecule type" value="Genomic_DNA"/>
</dbReference>
<organism evidence="1 2">
    <name type="scientific">Pistacia integerrima</name>
    <dbReference type="NCBI Taxonomy" id="434235"/>
    <lineage>
        <taxon>Eukaryota</taxon>
        <taxon>Viridiplantae</taxon>
        <taxon>Streptophyta</taxon>
        <taxon>Embryophyta</taxon>
        <taxon>Tracheophyta</taxon>
        <taxon>Spermatophyta</taxon>
        <taxon>Magnoliopsida</taxon>
        <taxon>eudicotyledons</taxon>
        <taxon>Gunneridae</taxon>
        <taxon>Pentapetalae</taxon>
        <taxon>rosids</taxon>
        <taxon>malvids</taxon>
        <taxon>Sapindales</taxon>
        <taxon>Anacardiaceae</taxon>
        <taxon>Pistacia</taxon>
    </lineage>
</organism>
<evidence type="ECO:0000313" key="2">
    <source>
        <dbReference type="Proteomes" id="UP001163603"/>
    </source>
</evidence>
<reference evidence="2" key="1">
    <citation type="journal article" date="2023" name="G3 (Bethesda)">
        <title>Genome assembly and association tests identify interacting loci associated with vigor, precocity, and sex in interspecific pistachio rootstocks.</title>
        <authorList>
            <person name="Palmer W."/>
            <person name="Jacygrad E."/>
            <person name="Sagayaradj S."/>
            <person name="Cavanaugh K."/>
            <person name="Han R."/>
            <person name="Bertier L."/>
            <person name="Beede B."/>
            <person name="Kafkas S."/>
            <person name="Golino D."/>
            <person name="Preece J."/>
            <person name="Michelmore R."/>
        </authorList>
    </citation>
    <scope>NUCLEOTIDE SEQUENCE [LARGE SCALE GENOMIC DNA]</scope>
</reference>
<dbReference type="Proteomes" id="UP001163603">
    <property type="component" value="Chromosome 5"/>
</dbReference>
<evidence type="ECO:0000313" key="1">
    <source>
        <dbReference type="EMBL" id="KAJ0039549.1"/>
    </source>
</evidence>
<sequence length="265" mass="28853">MRLCMCLWVLAFCILASDLGALADVSSLISKDIFEQILKHRNDAACQAKGFYTYEAFVNAANSFGAFATTGDTNTRKREIAAFLAQTSHETTGGWATAQDGLYAWGYCFKQEQGNPPDYCVANQQWPCAPVIEIDVSLNFDSNYNYGPAGKAINFDSLNNPDAVANDATISFKTAFWFWMTPQSPKPSCHAVITGQWQPSTTDTQAGRVPGFGVTTNFINGGIACGKGSNAQIENRVGFHQRYCQILGVDSGSNLDCSNQRPFNA</sequence>